<evidence type="ECO:0008006" key="4">
    <source>
        <dbReference type="Google" id="ProtNLM"/>
    </source>
</evidence>
<gene>
    <name evidence="2" type="ORF">ASPCADRAFT_205210</name>
</gene>
<evidence type="ECO:0000256" key="1">
    <source>
        <dbReference type="SAM" id="Phobius"/>
    </source>
</evidence>
<feature type="transmembrane region" description="Helical" evidence="1">
    <location>
        <begin position="62"/>
        <end position="81"/>
    </location>
</feature>
<keyword evidence="3" id="KW-1185">Reference proteome</keyword>
<protein>
    <recommendedName>
        <fullName evidence="4">Integral membrane protein</fullName>
    </recommendedName>
</protein>
<dbReference type="EMBL" id="KV907496">
    <property type="protein sequence ID" value="OOF97939.1"/>
    <property type="molecule type" value="Genomic_DNA"/>
</dbReference>
<feature type="transmembrane region" description="Helical" evidence="1">
    <location>
        <begin position="93"/>
        <end position="112"/>
    </location>
</feature>
<dbReference type="AlphaFoldDB" id="A0A1R3RTX0"/>
<name>A0A1R3RTX0_ASPC5</name>
<dbReference type="VEuPathDB" id="FungiDB:ASPCADRAFT_205210"/>
<evidence type="ECO:0000313" key="2">
    <source>
        <dbReference type="EMBL" id="OOF97939.1"/>
    </source>
</evidence>
<feature type="transmembrane region" description="Helical" evidence="1">
    <location>
        <begin position="12"/>
        <end position="29"/>
    </location>
</feature>
<keyword evidence="1" id="KW-0812">Transmembrane</keyword>
<accession>A0A1R3RTX0</accession>
<dbReference type="STRING" id="602072.A0A1R3RTX0"/>
<dbReference type="OMA" id="CTLWFAF"/>
<feature type="transmembrane region" description="Helical" evidence="1">
    <location>
        <begin position="140"/>
        <end position="160"/>
    </location>
</feature>
<dbReference type="Proteomes" id="UP000188318">
    <property type="component" value="Unassembled WGS sequence"/>
</dbReference>
<proteinExistence type="predicted"/>
<reference evidence="3" key="1">
    <citation type="journal article" date="2017" name="Genome Biol.">
        <title>Comparative genomics reveals high biological diversity and specific adaptations in the industrially and medically important fungal genus Aspergillus.</title>
        <authorList>
            <person name="de Vries R.P."/>
            <person name="Riley R."/>
            <person name="Wiebenga A."/>
            <person name="Aguilar-Osorio G."/>
            <person name="Amillis S."/>
            <person name="Uchima C.A."/>
            <person name="Anderluh G."/>
            <person name="Asadollahi M."/>
            <person name="Askin M."/>
            <person name="Barry K."/>
            <person name="Battaglia E."/>
            <person name="Bayram O."/>
            <person name="Benocci T."/>
            <person name="Braus-Stromeyer S.A."/>
            <person name="Caldana C."/>
            <person name="Canovas D."/>
            <person name="Cerqueira G.C."/>
            <person name="Chen F."/>
            <person name="Chen W."/>
            <person name="Choi C."/>
            <person name="Clum A."/>
            <person name="Dos Santos R.A."/>
            <person name="Damasio A.R."/>
            <person name="Diallinas G."/>
            <person name="Emri T."/>
            <person name="Fekete E."/>
            <person name="Flipphi M."/>
            <person name="Freyberg S."/>
            <person name="Gallo A."/>
            <person name="Gournas C."/>
            <person name="Habgood R."/>
            <person name="Hainaut M."/>
            <person name="Harispe M.L."/>
            <person name="Henrissat B."/>
            <person name="Hilden K.S."/>
            <person name="Hope R."/>
            <person name="Hossain A."/>
            <person name="Karabika E."/>
            <person name="Karaffa L."/>
            <person name="Karanyi Z."/>
            <person name="Krasevec N."/>
            <person name="Kuo A."/>
            <person name="Kusch H."/>
            <person name="LaButti K."/>
            <person name="Lagendijk E.L."/>
            <person name="Lapidus A."/>
            <person name="Levasseur A."/>
            <person name="Lindquist E."/>
            <person name="Lipzen A."/>
            <person name="Logrieco A.F."/>
            <person name="MacCabe A."/>
            <person name="Maekelae M.R."/>
            <person name="Malavazi I."/>
            <person name="Melin P."/>
            <person name="Meyer V."/>
            <person name="Mielnichuk N."/>
            <person name="Miskei M."/>
            <person name="Molnar A.P."/>
            <person name="Mule G."/>
            <person name="Ngan C.Y."/>
            <person name="Orejas M."/>
            <person name="Orosz E."/>
            <person name="Ouedraogo J.P."/>
            <person name="Overkamp K.M."/>
            <person name="Park H.-S."/>
            <person name="Perrone G."/>
            <person name="Piumi F."/>
            <person name="Punt P.J."/>
            <person name="Ram A.F."/>
            <person name="Ramon A."/>
            <person name="Rauscher S."/>
            <person name="Record E."/>
            <person name="Riano-Pachon D.M."/>
            <person name="Robert V."/>
            <person name="Roehrig J."/>
            <person name="Ruller R."/>
            <person name="Salamov A."/>
            <person name="Salih N.S."/>
            <person name="Samson R.A."/>
            <person name="Sandor E."/>
            <person name="Sanguinetti M."/>
            <person name="Schuetze T."/>
            <person name="Sepcic K."/>
            <person name="Shelest E."/>
            <person name="Sherlock G."/>
            <person name="Sophianopoulou V."/>
            <person name="Squina F.M."/>
            <person name="Sun H."/>
            <person name="Susca A."/>
            <person name="Todd R.B."/>
            <person name="Tsang A."/>
            <person name="Unkles S.E."/>
            <person name="van de Wiele N."/>
            <person name="van Rossen-Uffink D."/>
            <person name="Oliveira J.V."/>
            <person name="Vesth T.C."/>
            <person name="Visser J."/>
            <person name="Yu J.-H."/>
            <person name="Zhou M."/>
            <person name="Andersen M.R."/>
            <person name="Archer D.B."/>
            <person name="Baker S.E."/>
            <person name="Benoit I."/>
            <person name="Brakhage A.A."/>
            <person name="Braus G.H."/>
            <person name="Fischer R."/>
            <person name="Frisvad J.C."/>
            <person name="Goldman G.H."/>
            <person name="Houbraken J."/>
            <person name="Oakley B."/>
            <person name="Pocsi I."/>
            <person name="Scazzocchio C."/>
            <person name="Seiboth B."/>
            <person name="vanKuyk P.A."/>
            <person name="Wortman J."/>
            <person name="Dyer P.S."/>
            <person name="Grigoriev I.V."/>
        </authorList>
    </citation>
    <scope>NUCLEOTIDE SEQUENCE [LARGE SCALE GENOMIC DNA]</scope>
    <source>
        <strain evidence="3">ITEM 5010</strain>
    </source>
</reference>
<evidence type="ECO:0000313" key="3">
    <source>
        <dbReference type="Proteomes" id="UP000188318"/>
    </source>
</evidence>
<keyword evidence="1" id="KW-1133">Transmembrane helix</keyword>
<organism evidence="2 3">
    <name type="scientific">Aspergillus carbonarius (strain ITEM 5010)</name>
    <dbReference type="NCBI Taxonomy" id="602072"/>
    <lineage>
        <taxon>Eukaryota</taxon>
        <taxon>Fungi</taxon>
        <taxon>Dikarya</taxon>
        <taxon>Ascomycota</taxon>
        <taxon>Pezizomycotina</taxon>
        <taxon>Eurotiomycetes</taxon>
        <taxon>Eurotiomycetidae</taxon>
        <taxon>Eurotiales</taxon>
        <taxon>Aspergillaceae</taxon>
        <taxon>Aspergillus</taxon>
        <taxon>Aspergillus subgen. Circumdati</taxon>
    </lineage>
</organism>
<dbReference type="OrthoDB" id="1523883at2759"/>
<sequence length="161" mass="18063">MASGLILDPRSLLRAAPLVTSTCTLWFAFDQDFFLDVFLHPDHRPRSETFLPSYFRVFFRRGVVRVLGLLALTLTGGGWNIRAHHRQSPSWSWYVAGTAFAASHLLFVPAIAPKVQAIAEDASQGSSTRDLEGWLTIHRVRTWTVDLAAWVCFAIGMSVFQ</sequence>
<keyword evidence="1" id="KW-0472">Membrane</keyword>